<protein>
    <submittedName>
        <fullName evidence="2">Thaumatin-like protein</fullName>
    </submittedName>
</protein>
<dbReference type="InterPro" id="IPR037176">
    <property type="entry name" value="Osmotin/thaumatin-like_sf"/>
</dbReference>
<reference evidence="2 3" key="1">
    <citation type="journal article" date="2018" name="PLoS Genet.">
        <title>Population sequencing reveals clonal diversity and ancestral inbreeding in the grapevine cultivar Chardonnay.</title>
        <authorList>
            <person name="Roach M.J."/>
            <person name="Johnson D.L."/>
            <person name="Bohlmann J."/>
            <person name="van Vuuren H.J."/>
            <person name="Jones S.J."/>
            <person name="Pretorius I.S."/>
            <person name="Schmidt S.A."/>
            <person name="Borneman A.R."/>
        </authorList>
    </citation>
    <scope>NUCLEOTIDE SEQUENCE [LARGE SCALE GENOMIC DNA]</scope>
    <source>
        <strain evidence="3">cv. Chardonnay</strain>
        <tissue evidence="2">Leaf</tissue>
    </source>
</reference>
<dbReference type="Proteomes" id="UP000288805">
    <property type="component" value="Unassembled WGS sequence"/>
</dbReference>
<dbReference type="Gene3D" id="2.60.110.10">
    <property type="entry name" value="Thaumatin"/>
    <property type="match status" value="1"/>
</dbReference>
<sequence>MAEYRVQSHRALSTTLIRAKATNLKGGFPFHSESIVLQLSLASPSITVRGRPLEIFFSFPVFNLAFSSASAMGMLLRSLLLSLVCTYIAGEVSATTISLYNKCSHPVWPGIQPGAGKPILARGGFKLPPNKAYSSTSQRPGPAASGAVTDAPSTPTAGAAALPATAAAPFSATAWAAHLRPPSPRSPWVRSKISTT</sequence>
<dbReference type="AlphaFoldDB" id="A0A438C2F1"/>
<accession>A0A438C2F1</accession>
<evidence type="ECO:0000313" key="2">
    <source>
        <dbReference type="EMBL" id="RVW17401.1"/>
    </source>
</evidence>
<dbReference type="EMBL" id="QGNW01002578">
    <property type="protein sequence ID" value="RVW17401.1"/>
    <property type="molecule type" value="Genomic_DNA"/>
</dbReference>
<gene>
    <name evidence="2" type="primary">VvCHDh000143_4</name>
    <name evidence="2" type="ORF">CK203_094159</name>
</gene>
<dbReference type="SUPFAM" id="SSF49870">
    <property type="entry name" value="Osmotin, thaumatin-like protein"/>
    <property type="match status" value="1"/>
</dbReference>
<feature type="region of interest" description="Disordered" evidence="1">
    <location>
        <begin position="131"/>
        <end position="158"/>
    </location>
</feature>
<organism evidence="2 3">
    <name type="scientific">Vitis vinifera</name>
    <name type="common">Grape</name>
    <dbReference type="NCBI Taxonomy" id="29760"/>
    <lineage>
        <taxon>Eukaryota</taxon>
        <taxon>Viridiplantae</taxon>
        <taxon>Streptophyta</taxon>
        <taxon>Embryophyta</taxon>
        <taxon>Tracheophyta</taxon>
        <taxon>Spermatophyta</taxon>
        <taxon>Magnoliopsida</taxon>
        <taxon>eudicotyledons</taxon>
        <taxon>Gunneridae</taxon>
        <taxon>Pentapetalae</taxon>
        <taxon>rosids</taxon>
        <taxon>Vitales</taxon>
        <taxon>Vitaceae</taxon>
        <taxon>Viteae</taxon>
        <taxon>Vitis</taxon>
    </lineage>
</organism>
<name>A0A438C2F1_VITVI</name>
<evidence type="ECO:0000256" key="1">
    <source>
        <dbReference type="SAM" id="MobiDB-lite"/>
    </source>
</evidence>
<proteinExistence type="predicted"/>
<comment type="caution">
    <text evidence="2">The sequence shown here is derived from an EMBL/GenBank/DDBJ whole genome shotgun (WGS) entry which is preliminary data.</text>
</comment>
<evidence type="ECO:0000313" key="3">
    <source>
        <dbReference type="Proteomes" id="UP000288805"/>
    </source>
</evidence>